<dbReference type="PANTHER" id="PTHR43834">
    <property type="entry name" value="GTPASE DER"/>
    <property type="match status" value="1"/>
</dbReference>
<comment type="subunit">
    <text evidence="9">Associates with the 50S ribosomal subunit.</text>
</comment>
<keyword evidence="3 9" id="KW-0690">Ribosome biogenesis</keyword>
<dbReference type="InterPro" id="IPR031166">
    <property type="entry name" value="G_ENGA"/>
</dbReference>
<evidence type="ECO:0000256" key="11">
    <source>
        <dbReference type="RuleBase" id="RU004481"/>
    </source>
</evidence>
<evidence type="ECO:0000256" key="3">
    <source>
        <dbReference type="ARBA" id="ARBA00022517"/>
    </source>
</evidence>
<evidence type="ECO:0000256" key="5">
    <source>
        <dbReference type="ARBA" id="ARBA00022741"/>
    </source>
</evidence>
<dbReference type="InterPro" id="IPR015946">
    <property type="entry name" value="KH_dom-like_a/b"/>
</dbReference>
<dbReference type="FunFam" id="3.40.50.300:FF:000057">
    <property type="entry name" value="GTPase Der"/>
    <property type="match status" value="1"/>
</dbReference>
<dbReference type="GO" id="GO:0043022">
    <property type="term" value="F:ribosome binding"/>
    <property type="evidence" value="ECO:0007669"/>
    <property type="project" value="TreeGrafter"/>
</dbReference>
<feature type="domain" description="EngA-type G" evidence="12">
    <location>
        <begin position="4"/>
        <end position="167"/>
    </location>
</feature>
<feature type="binding site" evidence="9">
    <location>
        <begin position="120"/>
        <end position="123"/>
    </location>
    <ligand>
        <name>GTP</name>
        <dbReference type="ChEBI" id="CHEBI:37565"/>
        <label>1</label>
    </ligand>
</feature>
<evidence type="ECO:0000256" key="7">
    <source>
        <dbReference type="ARBA" id="ARBA00032345"/>
    </source>
</evidence>
<feature type="binding site" evidence="9">
    <location>
        <begin position="182"/>
        <end position="189"/>
    </location>
    <ligand>
        <name>GTP</name>
        <dbReference type="ChEBI" id="CHEBI:37565"/>
        <label>2</label>
    </ligand>
</feature>
<dbReference type="FunFam" id="3.30.300.20:FF:000004">
    <property type="entry name" value="GTPase Der"/>
    <property type="match status" value="1"/>
</dbReference>
<dbReference type="GO" id="GO:0042254">
    <property type="term" value="P:ribosome biogenesis"/>
    <property type="evidence" value="ECO:0007669"/>
    <property type="project" value="UniProtKB-KW"/>
</dbReference>
<evidence type="ECO:0000256" key="4">
    <source>
        <dbReference type="ARBA" id="ARBA00022737"/>
    </source>
</evidence>
<dbReference type="SUPFAM" id="SSF52540">
    <property type="entry name" value="P-loop containing nucleoside triphosphate hydrolases"/>
    <property type="match status" value="2"/>
</dbReference>
<evidence type="ECO:0000256" key="6">
    <source>
        <dbReference type="ARBA" id="ARBA00023134"/>
    </source>
</evidence>
<feature type="binding site" evidence="9">
    <location>
        <begin position="229"/>
        <end position="233"/>
    </location>
    <ligand>
        <name>GTP</name>
        <dbReference type="ChEBI" id="CHEBI:37565"/>
        <label>2</label>
    </ligand>
</feature>
<evidence type="ECO:0000256" key="2">
    <source>
        <dbReference type="ARBA" id="ARBA00020953"/>
    </source>
</evidence>
<keyword evidence="5 9" id="KW-0547">Nucleotide-binding</keyword>
<dbReference type="NCBIfam" id="TIGR03594">
    <property type="entry name" value="GTPase_EngA"/>
    <property type="match status" value="1"/>
</dbReference>
<comment type="function">
    <text evidence="8 9 11">GTPase that plays an essential role in the late steps of ribosome biogenesis.</text>
</comment>
<protein>
    <recommendedName>
        <fullName evidence="2 9">GTPase Der</fullName>
    </recommendedName>
    <alternativeName>
        <fullName evidence="7 9">GTP-binding protein EngA</fullName>
    </alternativeName>
</protein>
<name>A0A940DFS0_9FIRM</name>
<reference evidence="13" key="1">
    <citation type="submission" date="2020-10" db="EMBL/GenBank/DDBJ databases">
        <authorList>
            <person name="Gilroy R."/>
        </authorList>
    </citation>
    <scope>NUCLEOTIDE SEQUENCE</scope>
    <source>
        <strain evidence="13">517</strain>
    </source>
</reference>
<proteinExistence type="inferred from homology"/>
<evidence type="ECO:0000313" key="13">
    <source>
        <dbReference type="EMBL" id="MBO8423856.1"/>
    </source>
</evidence>
<evidence type="ECO:0000313" key="14">
    <source>
        <dbReference type="Proteomes" id="UP000727857"/>
    </source>
</evidence>
<dbReference type="InterPro" id="IPR027417">
    <property type="entry name" value="P-loop_NTPase"/>
</dbReference>
<feature type="domain" description="EngA-type G" evidence="12">
    <location>
        <begin position="176"/>
        <end position="351"/>
    </location>
</feature>
<evidence type="ECO:0000256" key="10">
    <source>
        <dbReference type="PROSITE-ProRule" id="PRU01049"/>
    </source>
</evidence>
<feature type="binding site" evidence="9">
    <location>
        <begin position="294"/>
        <end position="297"/>
    </location>
    <ligand>
        <name>GTP</name>
        <dbReference type="ChEBI" id="CHEBI:37565"/>
        <label>2</label>
    </ligand>
</feature>
<dbReference type="PIRSF" id="PIRSF006485">
    <property type="entry name" value="GTP-binding_EngA"/>
    <property type="match status" value="1"/>
</dbReference>
<evidence type="ECO:0000256" key="9">
    <source>
        <dbReference type="HAMAP-Rule" id="MF_00195"/>
    </source>
</evidence>
<dbReference type="EMBL" id="JADINF010000060">
    <property type="protein sequence ID" value="MBO8423856.1"/>
    <property type="molecule type" value="Genomic_DNA"/>
</dbReference>
<dbReference type="PROSITE" id="PS51712">
    <property type="entry name" value="G_ENGA"/>
    <property type="match status" value="2"/>
</dbReference>
<dbReference type="PRINTS" id="PR00326">
    <property type="entry name" value="GTP1OBG"/>
</dbReference>
<dbReference type="Proteomes" id="UP000727857">
    <property type="component" value="Unassembled WGS sequence"/>
</dbReference>
<organism evidence="13 14">
    <name type="scientific">Candidatus Stercoripulliclostridium pullicola</name>
    <dbReference type="NCBI Taxonomy" id="2840953"/>
    <lineage>
        <taxon>Bacteria</taxon>
        <taxon>Bacillati</taxon>
        <taxon>Bacillota</taxon>
        <taxon>Clostridia</taxon>
        <taxon>Eubacteriales</taxon>
        <taxon>Candidatus Stercoripulliclostridium</taxon>
    </lineage>
</organism>
<dbReference type="NCBIfam" id="TIGR00231">
    <property type="entry name" value="small_GTP"/>
    <property type="match status" value="2"/>
</dbReference>
<keyword evidence="4 11" id="KW-0677">Repeat</keyword>
<dbReference type="Pfam" id="PF01926">
    <property type="entry name" value="MMR_HSR1"/>
    <property type="match status" value="2"/>
</dbReference>
<dbReference type="Gene3D" id="3.30.300.20">
    <property type="match status" value="1"/>
</dbReference>
<evidence type="ECO:0000256" key="1">
    <source>
        <dbReference type="ARBA" id="ARBA00008279"/>
    </source>
</evidence>
<keyword evidence="6 9" id="KW-0342">GTP-binding</keyword>
<dbReference type="CDD" id="cd01894">
    <property type="entry name" value="EngA1"/>
    <property type="match status" value="1"/>
</dbReference>
<dbReference type="HAMAP" id="MF_00195">
    <property type="entry name" value="GTPase_Der"/>
    <property type="match status" value="1"/>
</dbReference>
<evidence type="ECO:0000259" key="12">
    <source>
        <dbReference type="PROSITE" id="PS51712"/>
    </source>
</evidence>
<dbReference type="InterPro" id="IPR005225">
    <property type="entry name" value="Small_GTP-bd"/>
</dbReference>
<dbReference type="FunFam" id="3.40.50.300:FF:000040">
    <property type="entry name" value="GTPase Der"/>
    <property type="match status" value="1"/>
</dbReference>
<gene>
    <name evidence="9 13" type="primary">der</name>
    <name evidence="13" type="ORF">IAB16_02400</name>
</gene>
<dbReference type="InterPro" id="IPR016484">
    <property type="entry name" value="GTPase_Der"/>
</dbReference>
<feature type="binding site" evidence="9">
    <location>
        <begin position="10"/>
        <end position="17"/>
    </location>
    <ligand>
        <name>GTP</name>
        <dbReference type="ChEBI" id="CHEBI:37565"/>
        <label>1</label>
    </ligand>
</feature>
<dbReference type="Gene3D" id="3.40.50.300">
    <property type="entry name" value="P-loop containing nucleotide triphosphate hydrolases"/>
    <property type="match status" value="2"/>
</dbReference>
<feature type="binding site" evidence="9">
    <location>
        <begin position="57"/>
        <end position="61"/>
    </location>
    <ligand>
        <name>GTP</name>
        <dbReference type="ChEBI" id="CHEBI:37565"/>
        <label>1</label>
    </ligand>
</feature>
<dbReference type="InterPro" id="IPR006073">
    <property type="entry name" value="GTP-bd"/>
</dbReference>
<evidence type="ECO:0000256" key="8">
    <source>
        <dbReference type="ARBA" id="ARBA00053470"/>
    </source>
</evidence>
<reference evidence="13" key="2">
    <citation type="journal article" date="2021" name="PeerJ">
        <title>Extensive microbial diversity within the chicken gut microbiome revealed by metagenomics and culture.</title>
        <authorList>
            <person name="Gilroy R."/>
            <person name="Ravi A."/>
            <person name="Getino M."/>
            <person name="Pursley I."/>
            <person name="Horton D.L."/>
            <person name="Alikhan N.F."/>
            <person name="Baker D."/>
            <person name="Gharbi K."/>
            <person name="Hall N."/>
            <person name="Watson M."/>
            <person name="Adriaenssens E.M."/>
            <person name="Foster-Nyarko E."/>
            <person name="Jarju S."/>
            <person name="Secka A."/>
            <person name="Antonio M."/>
            <person name="Oren A."/>
            <person name="Chaudhuri R.R."/>
            <person name="La Ragione R."/>
            <person name="Hildebrand F."/>
            <person name="Pallen M.J."/>
        </authorList>
    </citation>
    <scope>NUCLEOTIDE SEQUENCE</scope>
    <source>
        <strain evidence="13">517</strain>
    </source>
</reference>
<dbReference type="InterPro" id="IPR032859">
    <property type="entry name" value="KH_dom-like"/>
</dbReference>
<dbReference type="AlphaFoldDB" id="A0A940DFS0"/>
<comment type="caution">
    <text evidence="13">The sequence shown here is derived from an EMBL/GenBank/DDBJ whole genome shotgun (WGS) entry which is preliminary data.</text>
</comment>
<sequence length="439" mass="49002">MAKPLVAVVGRPNVGKSTFFNKMAGRRVSIVDDMPGVTRDRIYTDVEWCGYAFTLVDTGGIELKSEDSMWSHIRRQAELAIDIADVILFFVDGKSGLTSGDYDVADFLRRTRKPVVLAVNKVDGSDNSAIYDFYALDLGEPIPISAEQSLGLGDLLDEVVKHFDERAVAGEETESIKIAVVGKPNSGKSSLVNRILGFERVIVSNVAGTTRDAIDTPFEYEGKRYVIIDTAGIRKKSKVEEDVEYYSVVRSINAIRRADVVLEVVDAEEMLSEQDVKIAGLIHEAGKPSIIVINKWDLIEKDSNTVNRFNDRLKTELKFMDYFRSVFVSALTGQRVNTLLGHIDSVYENSSRRISTGLLNDVIGDAVSVNEPPTHNGKKLKIFYAAQVSANPPAFVIFCNDPKLMHFSYRRYLENRLRKAFDFSGTPIKIITRAREDVK</sequence>
<comment type="similarity">
    <text evidence="1 9 10 11">Belongs to the TRAFAC class TrmE-Era-EngA-EngB-Septin-like GTPase superfamily. EngA (Der) GTPase family.</text>
</comment>
<dbReference type="CDD" id="cd01895">
    <property type="entry name" value="EngA2"/>
    <property type="match status" value="1"/>
</dbReference>
<dbReference type="Pfam" id="PF14714">
    <property type="entry name" value="KH_dom-like"/>
    <property type="match status" value="1"/>
</dbReference>
<accession>A0A940DFS0</accession>
<dbReference type="GO" id="GO:0005525">
    <property type="term" value="F:GTP binding"/>
    <property type="evidence" value="ECO:0007669"/>
    <property type="project" value="UniProtKB-UniRule"/>
</dbReference>
<dbReference type="PANTHER" id="PTHR43834:SF6">
    <property type="entry name" value="GTPASE DER"/>
    <property type="match status" value="1"/>
</dbReference>